<dbReference type="eggNOG" id="COG0583">
    <property type="taxonomic scope" value="Bacteria"/>
</dbReference>
<reference evidence="6 7" key="1">
    <citation type="journal article" date="2011" name="EMBO J.">
        <title>Structural diversity of bacterial flagellar motors.</title>
        <authorList>
            <person name="Chen S."/>
            <person name="Beeby M."/>
            <person name="Murphy G.E."/>
            <person name="Leadbetter J.R."/>
            <person name="Hendrixson D.R."/>
            <person name="Briegel A."/>
            <person name="Li Z."/>
            <person name="Shi J."/>
            <person name="Tocheva E.I."/>
            <person name="Muller A."/>
            <person name="Dobro M.J."/>
            <person name="Jensen G.J."/>
        </authorList>
    </citation>
    <scope>NUCLEOTIDE SEQUENCE [LARGE SCALE GENOMIC DNA]</scope>
    <source>
        <strain evidence="6 7">DSM 6540</strain>
    </source>
</reference>
<feature type="domain" description="HTH lysR-type" evidence="5">
    <location>
        <begin position="1"/>
        <end position="58"/>
    </location>
</feature>
<dbReference type="InterPro" id="IPR000847">
    <property type="entry name" value="LysR_HTH_N"/>
</dbReference>
<comment type="similarity">
    <text evidence="1">Belongs to the LysR transcriptional regulatory family.</text>
</comment>
<dbReference type="GO" id="GO:0005829">
    <property type="term" value="C:cytosol"/>
    <property type="evidence" value="ECO:0007669"/>
    <property type="project" value="TreeGrafter"/>
</dbReference>
<keyword evidence="7" id="KW-1185">Reference proteome</keyword>
<dbReference type="AlphaFoldDB" id="F7NDF8"/>
<protein>
    <submittedName>
        <fullName evidence="6">LysR family transcriptional regulator</fullName>
    </submittedName>
</protein>
<evidence type="ECO:0000313" key="7">
    <source>
        <dbReference type="Proteomes" id="UP000003240"/>
    </source>
</evidence>
<dbReference type="InterPro" id="IPR036388">
    <property type="entry name" value="WH-like_DNA-bd_sf"/>
</dbReference>
<comment type="caution">
    <text evidence="6">The sequence shown here is derived from an EMBL/GenBank/DDBJ whole genome shotgun (WGS) entry which is preliminary data.</text>
</comment>
<dbReference type="InterPro" id="IPR005119">
    <property type="entry name" value="LysR_subst-bd"/>
</dbReference>
<keyword evidence="4" id="KW-0804">Transcription</keyword>
<evidence type="ECO:0000256" key="4">
    <source>
        <dbReference type="ARBA" id="ARBA00023163"/>
    </source>
</evidence>
<dbReference type="Proteomes" id="UP000003240">
    <property type="component" value="Unassembled WGS sequence"/>
</dbReference>
<dbReference type="SUPFAM" id="SSF46785">
    <property type="entry name" value="Winged helix' DNA-binding domain"/>
    <property type="match status" value="1"/>
</dbReference>
<name>F7NDF8_9FIRM</name>
<dbReference type="Pfam" id="PF00126">
    <property type="entry name" value="HTH_1"/>
    <property type="match status" value="1"/>
</dbReference>
<organism evidence="6 7">
    <name type="scientific">Acetonema longum DSM 6540</name>
    <dbReference type="NCBI Taxonomy" id="1009370"/>
    <lineage>
        <taxon>Bacteria</taxon>
        <taxon>Bacillati</taxon>
        <taxon>Bacillota</taxon>
        <taxon>Negativicutes</taxon>
        <taxon>Acetonemataceae</taxon>
        <taxon>Acetonema</taxon>
    </lineage>
</organism>
<dbReference type="SUPFAM" id="SSF53850">
    <property type="entry name" value="Periplasmic binding protein-like II"/>
    <property type="match status" value="1"/>
</dbReference>
<dbReference type="GO" id="GO:0003677">
    <property type="term" value="F:DNA binding"/>
    <property type="evidence" value="ECO:0007669"/>
    <property type="project" value="UniProtKB-KW"/>
</dbReference>
<dbReference type="GO" id="GO:0003700">
    <property type="term" value="F:DNA-binding transcription factor activity"/>
    <property type="evidence" value="ECO:0007669"/>
    <property type="project" value="InterPro"/>
</dbReference>
<gene>
    <name evidence="6" type="ORF">ALO_00325</name>
</gene>
<accession>F7NDF8</accession>
<sequence>MELRQLEYFQMVAKTNSITRAAEQLHVSQSTVTLAIQRLEDELNSPLLDRSQKQLSLTSEGKVFIQKVSDAFNLLQDGIAEVNNYRQLKKGTLKVGVPPMIGSYLFPEILAGFKKHYPNLDLAIFEESSFYIRQLLEKGELDIGIVNLFQPSQLLETLSIANEQIVVCLPLTHQLAKLSTIAIEKLKEEPFILFKAGAYNRQIILEECRKHGFDPHIILATDQIETMKGSVIKGVGICFLMEEIARRGTEYVSISLANPLYLEFGLAWKKDRYLSMAVQAFINFIRESSFAHQNPS</sequence>
<dbReference type="CDD" id="cd05466">
    <property type="entry name" value="PBP2_LTTR_substrate"/>
    <property type="match status" value="1"/>
</dbReference>
<dbReference type="EMBL" id="AFGF01000006">
    <property type="protein sequence ID" value="EGO65911.1"/>
    <property type="molecule type" value="Genomic_DNA"/>
</dbReference>
<dbReference type="STRING" id="1009370.ALO_00325"/>
<dbReference type="FunFam" id="1.10.10.10:FF:000001">
    <property type="entry name" value="LysR family transcriptional regulator"/>
    <property type="match status" value="1"/>
</dbReference>
<dbReference type="PRINTS" id="PR00039">
    <property type="entry name" value="HTHLYSR"/>
</dbReference>
<dbReference type="Gene3D" id="3.40.190.290">
    <property type="match status" value="1"/>
</dbReference>
<evidence type="ECO:0000256" key="3">
    <source>
        <dbReference type="ARBA" id="ARBA00023125"/>
    </source>
</evidence>
<keyword evidence="3" id="KW-0238">DNA-binding</keyword>
<dbReference type="InterPro" id="IPR036390">
    <property type="entry name" value="WH_DNA-bd_sf"/>
</dbReference>
<dbReference type="PROSITE" id="PS50931">
    <property type="entry name" value="HTH_LYSR"/>
    <property type="match status" value="1"/>
</dbReference>
<proteinExistence type="inferred from homology"/>
<evidence type="ECO:0000259" key="5">
    <source>
        <dbReference type="PROSITE" id="PS50931"/>
    </source>
</evidence>
<dbReference type="RefSeq" id="WP_004091668.1">
    <property type="nucleotide sequence ID" value="NZ_AFGF01000006.1"/>
</dbReference>
<dbReference type="InterPro" id="IPR050950">
    <property type="entry name" value="HTH-type_LysR_regulators"/>
</dbReference>
<dbReference type="PANTHER" id="PTHR30419">
    <property type="entry name" value="HTH-TYPE TRANSCRIPTIONAL REGULATOR YBHD"/>
    <property type="match status" value="1"/>
</dbReference>
<evidence type="ECO:0000313" key="6">
    <source>
        <dbReference type="EMBL" id="EGO65911.1"/>
    </source>
</evidence>
<dbReference type="Gene3D" id="1.10.10.10">
    <property type="entry name" value="Winged helix-like DNA-binding domain superfamily/Winged helix DNA-binding domain"/>
    <property type="match status" value="1"/>
</dbReference>
<keyword evidence="2" id="KW-0805">Transcription regulation</keyword>
<dbReference type="Pfam" id="PF03466">
    <property type="entry name" value="LysR_substrate"/>
    <property type="match status" value="1"/>
</dbReference>
<evidence type="ECO:0000256" key="2">
    <source>
        <dbReference type="ARBA" id="ARBA00023015"/>
    </source>
</evidence>
<evidence type="ECO:0000256" key="1">
    <source>
        <dbReference type="ARBA" id="ARBA00009437"/>
    </source>
</evidence>
<dbReference type="PANTHER" id="PTHR30419:SF8">
    <property type="entry name" value="NITROGEN ASSIMILATION TRANSCRIPTIONAL ACTIVATOR-RELATED"/>
    <property type="match status" value="1"/>
</dbReference>